<dbReference type="Proteomes" id="UP000235392">
    <property type="component" value="Unassembled WGS sequence"/>
</dbReference>
<reference evidence="1 2" key="1">
    <citation type="submission" date="2017-11" db="EMBL/GenBank/DDBJ databases">
        <title>De novo assembly and phasing of dikaryotic genomes from two isolates of Puccinia coronata f. sp. avenae, the causal agent of oat crown rust.</title>
        <authorList>
            <person name="Miller M.E."/>
            <person name="Zhang Y."/>
            <person name="Omidvar V."/>
            <person name="Sperschneider J."/>
            <person name="Schwessinger B."/>
            <person name="Raley C."/>
            <person name="Palmer J.M."/>
            <person name="Garnica D."/>
            <person name="Upadhyaya N."/>
            <person name="Rathjen J."/>
            <person name="Taylor J.M."/>
            <person name="Park R.F."/>
            <person name="Dodds P.N."/>
            <person name="Hirsch C.D."/>
            <person name="Kianian S.F."/>
            <person name="Figueroa M."/>
        </authorList>
    </citation>
    <scope>NUCLEOTIDE SEQUENCE [LARGE SCALE GENOMIC DNA]</scope>
    <source>
        <strain evidence="1">12SD80</strain>
    </source>
</reference>
<protein>
    <submittedName>
        <fullName evidence="1">Uncharacterized protein</fullName>
    </submittedName>
</protein>
<name>A0A2N5VPX1_9BASI</name>
<dbReference type="AlphaFoldDB" id="A0A2N5VPX1"/>
<dbReference type="EMBL" id="PGCI01000002">
    <property type="protein sequence ID" value="PLW52024.1"/>
    <property type="molecule type" value="Genomic_DNA"/>
</dbReference>
<comment type="caution">
    <text evidence="1">The sequence shown here is derived from an EMBL/GenBank/DDBJ whole genome shotgun (WGS) entry which is preliminary data.</text>
</comment>
<organism evidence="1 2">
    <name type="scientific">Puccinia coronata f. sp. avenae</name>
    <dbReference type="NCBI Taxonomy" id="200324"/>
    <lineage>
        <taxon>Eukaryota</taxon>
        <taxon>Fungi</taxon>
        <taxon>Dikarya</taxon>
        <taxon>Basidiomycota</taxon>
        <taxon>Pucciniomycotina</taxon>
        <taxon>Pucciniomycetes</taxon>
        <taxon>Pucciniales</taxon>
        <taxon>Pucciniaceae</taxon>
        <taxon>Puccinia</taxon>
    </lineage>
</organism>
<accession>A0A2N5VPX1</accession>
<gene>
    <name evidence="1" type="ORF">PCASD_02114</name>
</gene>
<sequence length="213" mass="24726">MATPLANAHDEAASITAIHKASTNQHLDPHLLPWNVDLCKFRTVEWAAEMVQLGWKERAEKRHRLFEWNNDCIVNLIHFVGCLYNTHLDLIVHTDASSLESAYTERYESLCREYTRLYYVRLNGMLTEYTQLIKAWVIIQKDFQTAEQDIQDDVITRLARRGMDSTIFFLLKNAMDDHCEIHLFPLVTALGTRRPSKQLAKGIFFLSEATRAE</sequence>
<evidence type="ECO:0000313" key="1">
    <source>
        <dbReference type="EMBL" id="PLW52024.1"/>
    </source>
</evidence>
<proteinExistence type="predicted"/>
<evidence type="ECO:0000313" key="2">
    <source>
        <dbReference type="Proteomes" id="UP000235392"/>
    </source>
</evidence>